<comment type="caution">
    <text evidence="4">The sequence shown here is derived from an EMBL/GenBank/DDBJ whole genome shotgun (WGS) entry which is preliminary data.</text>
</comment>
<dbReference type="AlphaFoldDB" id="A0A7J6LW80"/>
<feature type="binding site" evidence="2">
    <location>
        <position position="358"/>
    </location>
    <ligand>
        <name>phosphate</name>
        <dbReference type="ChEBI" id="CHEBI:43474"/>
    </ligand>
</feature>
<dbReference type="GO" id="GO:0006218">
    <property type="term" value="P:uridine catabolic process"/>
    <property type="evidence" value="ECO:0007669"/>
    <property type="project" value="TreeGrafter"/>
</dbReference>
<accession>A0A7J6LW80</accession>
<dbReference type="InterPro" id="IPR035994">
    <property type="entry name" value="Nucleoside_phosphorylase_sf"/>
</dbReference>
<evidence type="ECO:0000256" key="1">
    <source>
        <dbReference type="ARBA" id="ARBA00010456"/>
    </source>
</evidence>
<protein>
    <submittedName>
        <fullName evidence="4">Uridine phosphorylase 2</fullName>
    </submittedName>
</protein>
<dbReference type="Gene3D" id="3.40.50.1580">
    <property type="entry name" value="Nucleoside phosphorylase domain"/>
    <property type="match status" value="2"/>
</dbReference>
<dbReference type="PANTHER" id="PTHR43691:SF11">
    <property type="entry name" value="FI09636P-RELATED"/>
    <property type="match status" value="1"/>
</dbReference>
<dbReference type="GO" id="GO:0005829">
    <property type="term" value="C:cytosol"/>
    <property type="evidence" value="ECO:0007669"/>
    <property type="project" value="TreeGrafter"/>
</dbReference>
<dbReference type="CDD" id="cd17763">
    <property type="entry name" value="UP_hUPP-like"/>
    <property type="match status" value="2"/>
</dbReference>
<gene>
    <name evidence="4" type="primary">UPP2_2</name>
    <name evidence="4" type="ORF">FOZ61_001550</name>
</gene>
<dbReference type="Pfam" id="PF01048">
    <property type="entry name" value="PNP_UDP_1"/>
    <property type="match status" value="2"/>
</dbReference>
<feature type="binding site" evidence="2">
    <location>
        <position position="483"/>
    </location>
    <ligand>
        <name>substrate</name>
    </ligand>
</feature>
<dbReference type="GO" id="GO:0009166">
    <property type="term" value="P:nucleotide catabolic process"/>
    <property type="evidence" value="ECO:0007669"/>
    <property type="project" value="InterPro"/>
</dbReference>
<evidence type="ECO:0000313" key="5">
    <source>
        <dbReference type="Proteomes" id="UP000570595"/>
    </source>
</evidence>
<comment type="similarity">
    <text evidence="1">Belongs to the PNP/UDP phosphorylase family.</text>
</comment>
<feature type="domain" description="Nucleoside phosphorylase" evidence="3">
    <location>
        <begin position="45"/>
        <end position="281"/>
    </location>
</feature>
<dbReference type="GO" id="GO:0004850">
    <property type="term" value="F:uridine phosphorylase activity"/>
    <property type="evidence" value="ECO:0007669"/>
    <property type="project" value="InterPro"/>
</dbReference>
<reference evidence="4 5" key="1">
    <citation type="submission" date="2020-04" db="EMBL/GenBank/DDBJ databases">
        <title>Perkinsus olseni comparative genomics.</title>
        <authorList>
            <person name="Bogema D.R."/>
        </authorList>
    </citation>
    <scope>NUCLEOTIDE SEQUENCE [LARGE SCALE GENOMIC DNA]</scope>
    <source>
        <strain evidence="4">ATCC PRA-179</strain>
    </source>
</reference>
<dbReference type="PANTHER" id="PTHR43691">
    <property type="entry name" value="URIDINE PHOSPHORYLASE"/>
    <property type="match status" value="1"/>
</dbReference>
<evidence type="ECO:0000313" key="4">
    <source>
        <dbReference type="EMBL" id="KAF4663558.1"/>
    </source>
</evidence>
<evidence type="ECO:0000259" key="3">
    <source>
        <dbReference type="Pfam" id="PF01048"/>
    </source>
</evidence>
<dbReference type="OrthoDB" id="433120at2759"/>
<sequence length="578" mass="63433">MSTTSTPASKHNISPYAQALACDHYYHLGLDTDMDLQALFGDVKYFVMMGSPTRAETFAEVMANAFVEQGLPKPTVMRLGKTERYSMFKCGSVISVSHGMGGPSLHILMNEVAKLCNHVGIIDTVKWIRLGTSGGCGVAPGTVVCTTQAINDEIKPCWRTVQLGKVFEIPTDVLDMQFVDDIIASAPEDIPVVKGKTMAADDFFEGQGRTDGALTPWYTEEDKINFIHKMHDAGVRNIEMESVALMGFCQRAKIPAACVCVTLVNRLEGDQITSTKRQLAKFNEHNISPYAQALACDHYYHLGLDTDMDLQALFGDVKYFVMMGSPTRAETFAEVMANAFVEQGLPKPTVMRLGKTERYSMFKCGSVISVSHGMGGPSLHILMNEVAKLCNHVGIIDTVKWIRLGTSGGCGVAPGTVVCTTQAINDEIKPCWRTVQLGKVFEIPTDVLDMQFVDDIIASAPEDIPVVKGKTMAADDFFEGQGRTDGALTPWYTEEDKINFIHRMHDAGVRNIEMESVALMGFCQRAKIPAACVCVTLVNRLEGDQITSTKRQLAKFNEYSIRVVSNFIAITEAKTTAH</sequence>
<feature type="binding site" evidence="2">
    <location>
        <begin position="403"/>
        <end position="406"/>
    </location>
    <ligand>
        <name>phosphate</name>
        <dbReference type="ChEBI" id="CHEBI:43474"/>
    </ligand>
</feature>
<organism evidence="4 5">
    <name type="scientific">Perkinsus olseni</name>
    <name type="common">Perkinsus atlanticus</name>
    <dbReference type="NCBI Taxonomy" id="32597"/>
    <lineage>
        <taxon>Eukaryota</taxon>
        <taxon>Sar</taxon>
        <taxon>Alveolata</taxon>
        <taxon>Perkinsozoa</taxon>
        <taxon>Perkinsea</taxon>
        <taxon>Perkinsida</taxon>
        <taxon>Perkinsidae</taxon>
        <taxon>Perkinsus</taxon>
    </lineage>
</organism>
<feature type="binding site" evidence="2">
    <location>
        <position position="481"/>
    </location>
    <ligand>
        <name>substrate</name>
    </ligand>
</feature>
<evidence type="ECO:0000256" key="2">
    <source>
        <dbReference type="PIRSR" id="PIRSR610059-50"/>
    </source>
</evidence>
<name>A0A7J6LW80_PEROL</name>
<dbReference type="InterPro" id="IPR010059">
    <property type="entry name" value="Uridine_phosphorylase_euk"/>
</dbReference>
<dbReference type="EMBL" id="JABAHT010000139">
    <property type="protein sequence ID" value="KAF4663558.1"/>
    <property type="molecule type" value="Genomic_DNA"/>
</dbReference>
<dbReference type="SUPFAM" id="SSF53167">
    <property type="entry name" value="Purine and uridine phosphorylases"/>
    <property type="match status" value="2"/>
</dbReference>
<dbReference type="InterPro" id="IPR000845">
    <property type="entry name" value="Nucleoside_phosphorylase_d"/>
</dbReference>
<feature type="domain" description="Nucleoside phosphorylase" evidence="3">
    <location>
        <begin position="319"/>
        <end position="567"/>
    </location>
</feature>
<proteinExistence type="inferred from homology"/>
<dbReference type="Proteomes" id="UP000570595">
    <property type="component" value="Unassembled WGS sequence"/>
</dbReference>
<dbReference type="NCBIfam" id="TIGR01719">
    <property type="entry name" value="euk_UDPppase"/>
    <property type="match status" value="2"/>
</dbReference>